<reference evidence="8 9" key="1">
    <citation type="submission" date="2024-12" db="EMBL/GenBank/DDBJ databases">
        <title>The unique morphological basis and parallel evolutionary history of personate flowers in Penstemon.</title>
        <authorList>
            <person name="Depatie T.H."/>
            <person name="Wessinger C.A."/>
        </authorList>
    </citation>
    <scope>NUCLEOTIDE SEQUENCE [LARGE SCALE GENOMIC DNA]</scope>
    <source>
        <strain evidence="8">WTNN_2</strain>
        <tissue evidence="8">Leaf</tissue>
    </source>
</reference>
<evidence type="ECO:0000313" key="9">
    <source>
        <dbReference type="Proteomes" id="UP001634393"/>
    </source>
</evidence>
<organism evidence="8 9">
    <name type="scientific">Penstemon smallii</name>
    <dbReference type="NCBI Taxonomy" id="265156"/>
    <lineage>
        <taxon>Eukaryota</taxon>
        <taxon>Viridiplantae</taxon>
        <taxon>Streptophyta</taxon>
        <taxon>Embryophyta</taxon>
        <taxon>Tracheophyta</taxon>
        <taxon>Spermatophyta</taxon>
        <taxon>Magnoliopsida</taxon>
        <taxon>eudicotyledons</taxon>
        <taxon>Gunneridae</taxon>
        <taxon>Pentapetalae</taxon>
        <taxon>asterids</taxon>
        <taxon>lamiids</taxon>
        <taxon>Lamiales</taxon>
        <taxon>Plantaginaceae</taxon>
        <taxon>Cheloneae</taxon>
        <taxon>Penstemon</taxon>
    </lineage>
</organism>
<dbReference type="Pfam" id="PF00082">
    <property type="entry name" value="Peptidase_S8"/>
    <property type="match status" value="1"/>
</dbReference>
<evidence type="ECO:0000256" key="4">
    <source>
        <dbReference type="ARBA" id="ARBA00022801"/>
    </source>
</evidence>
<dbReference type="InterPro" id="IPR023828">
    <property type="entry name" value="Peptidase_S8_Ser-AS"/>
</dbReference>
<evidence type="ECO:0000313" key="8">
    <source>
        <dbReference type="EMBL" id="KAL3850363.1"/>
    </source>
</evidence>
<evidence type="ECO:0000259" key="7">
    <source>
        <dbReference type="Pfam" id="PF00082"/>
    </source>
</evidence>
<dbReference type="PANTHER" id="PTHR10795">
    <property type="entry name" value="PROPROTEIN CONVERTASE SUBTILISIN/KEXIN"/>
    <property type="match status" value="1"/>
</dbReference>
<keyword evidence="5" id="KW-0720">Serine protease</keyword>
<evidence type="ECO:0000256" key="2">
    <source>
        <dbReference type="ARBA" id="ARBA00022670"/>
    </source>
</evidence>
<feature type="domain" description="Peptidase S8/S53" evidence="7">
    <location>
        <begin position="8"/>
        <end position="79"/>
    </location>
</feature>
<dbReference type="InterPro" id="IPR036852">
    <property type="entry name" value="Peptidase_S8/S53_dom_sf"/>
</dbReference>
<dbReference type="InterPro" id="IPR045051">
    <property type="entry name" value="SBT"/>
</dbReference>
<keyword evidence="9" id="KW-1185">Reference proteome</keyword>
<dbReference type="SUPFAM" id="SSF52743">
    <property type="entry name" value="Subtilisin-like"/>
    <property type="match status" value="1"/>
</dbReference>
<dbReference type="EMBL" id="JBJXBP010000001">
    <property type="protein sequence ID" value="KAL3850363.1"/>
    <property type="molecule type" value="Genomic_DNA"/>
</dbReference>
<evidence type="ECO:0000256" key="1">
    <source>
        <dbReference type="ARBA" id="ARBA00011073"/>
    </source>
</evidence>
<dbReference type="Gene3D" id="3.40.50.200">
    <property type="entry name" value="Peptidase S8/S53 domain"/>
    <property type="match status" value="1"/>
</dbReference>
<dbReference type="GO" id="GO:0008236">
    <property type="term" value="F:serine-type peptidase activity"/>
    <property type="evidence" value="ECO:0007669"/>
    <property type="project" value="UniProtKB-KW"/>
</dbReference>
<evidence type="ECO:0000256" key="6">
    <source>
        <dbReference type="PROSITE-ProRule" id="PRU01240"/>
    </source>
</evidence>
<comment type="caution">
    <text evidence="8">The sequence shown here is derived from an EMBL/GenBank/DDBJ whole genome shotgun (WGS) entry which is preliminary data.</text>
</comment>
<dbReference type="Proteomes" id="UP001634393">
    <property type="component" value="Unassembled WGS sequence"/>
</dbReference>
<sequence length="82" mass="8614">MNISLSGEPDISAPGISILGAWPPNVPPSIFPGDERSVDWNFDSGTSMSCPHVSGVVALLKSAHPQWSPAAIRSALMTTELI</sequence>
<accession>A0ABD3UPN1</accession>
<comment type="similarity">
    <text evidence="1 6">Belongs to the peptidase S8 family.</text>
</comment>
<dbReference type="InterPro" id="IPR000209">
    <property type="entry name" value="Peptidase_S8/S53_dom"/>
</dbReference>
<keyword evidence="4" id="KW-0378">Hydrolase</keyword>
<protein>
    <recommendedName>
        <fullName evidence="7">Peptidase S8/S53 domain-containing protein</fullName>
    </recommendedName>
</protein>
<dbReference type="PROSITE" id="PS00138">
    <property type="entry name" value="SUBTILASE_SER"/>
    <property type="match status" value="1"/>
</dbReference>
<dbReference type="AlphaFoldDB" id="A0ABD3UPN1"/>
<comment type="caution">
    <text evidence="6">Lacks conserved residue(s) required for the propagation of feature annotation.</text>
</comment>
<dbReference type="GO" id="GO:0006508">
    <property type="term" value="P:proteolysis"/>
    <property type="evidence" value="ECO:0007669"/>
    <property type="project" value="UniProtKB-KW"/>
</dbReference>
<dbReference type="PROSITE" id="PS51892">
    <property type="entry name" value="SUBTILASE"/>
    <property type="match status" value="1"/>
</dbReference>
<keyword evidence="3" id="KW-0732">Signal</keyword>
<keyword evidence="2" id="KW-0645">Protease</keyword>
<name>A0ABD3UPN1_9LAMI</name>
<evidence type="ECO:0000256" key="5">
    <source>
        <dbReference type="ARBA" id="ARBA00022825"/>
    </source>
</evidence>
<evidence type="ECO:0000256" key="3">
    <source>
        <dbReference type="ARBA" id="ARBA00022729"/>
    </source>
</evidence>
<gene>
    <name evidence="8" type="ORF">ACJIZ3_012245</name>
</gene>
<proteinExistence type="inferred from homology"/>